<name>A0A540WA15_9ACTN</name>
<evidence type="ECO:0000313" key="4">
    <source>
        <dbReference type="Proteomes" id="UP000319103"/>
    </source>
</evidence>
<sequence length="620" mass="68080">MARLVQRQWYREADVRGLLDPVPLATRWVADQAAHGDHEQLAGHLEQEHAGDLDSFAEAFRALPKQRLVLLGDAGSGKSSVALLLLLALLERREAGEPVPVLLSLGSWDPHQQLPGTWLAQRLAEDYPALGGAEVAERLLAARLIVPVLDGLDEMSPHRRGMALTRLNESRADGTPLILSCRAAEYDHLVSEDAVLLRGAAVVRAVPVTPQDALEYLRTVVVPQRHAAWEGVFATLEEESPSPLLSVAASPLMLGLLRVFAGGQGDPAVLLRFGGARELEDFLLDALVPTVFAARPDGPRWRAGPAERWLRWLAWDMTDRQSAELAWWQLHRRATDWQRALGAGVIGWLATVTVMVLGGVLSWPPGGLKNWAVIGLFASTAAVLLAQLAWRPVGFAEVVPKLREHYRIQPGSPLSRVPRPVLICVPVLVLALWLGWSSASVISYLRWDRNHHGTEPSLFPVAFLTVAMAFAANEWFERLAPGVPRRNESVDPARALALGRRRAVLPAVVAGLFWVSCTALLLLPMHFDAVGSGAGRWLELAVIALAVGAYFGFYRLVRSLWYAALQARLQLALAGRLPLRLSAFLADAHRLGILRQVGPVYEFRHARLRERLAEADMVSP</sequence>
<feature type="transmembrane region" description="Helical" evidence="1">
    <location>
        <begin position="537"/>
        <end position="557"/>
    </location>
</feature>
<dbReference type="InterPro" id="IPR007111">
    <property type="entry name" value="NACHT_NTPase"/>
</dbReference>
<feature type="transmembrane region" description="Helical" evidence="1">
    <location>
        <begin position="340"/>
        <end position="361"/>
    </location>
</feature>
<keyword evidence="1" id="KW-0812">Transmembrane</keyword>
<keyword evidence="1" id="KW-0472">Membrane</keyword>
<evidence type="ECO:0000313" key="3">
    <source>
        <dbReference type="EMBL" id="TQF05838.1"/>
    </source>
</evidence>
<keyword evidence="4" id="KW-1185">Reference proteome</keyword>
<feature type="domain" description="NACHT" evidence="2">
    <location>
        <begin position="66"/>
        <end position="182"/>
    </location>
</feature>
<dbReference type="Proteomes" id="UP000319103">
    <property type="component" value="Unassembled WGS sequence"/>
</dbReference>
<dbReference type="InterPro" id="IPR027417">
    <property type="entry name" value="P-loop_NTPase"/>
</dbReference>
<feature type="transmembrane region" description="Helical" evidence="1">
    <location>
        <begin position="457"/>
        <end position="476"/>
    </location>
</feature>
<evidence type="ECO:0000256" key="1">
    <source>
        <dbReference type="SAM" id="Phobius"/>
    </source>
</evidence>
<feature type="transmembrane region" description="Helical" evidence="1">
    <location>
        <begin position="420"/>
        <end position="445"/>
    </location>
</feature>
<organism evidence="3 4">
    <name type="scientific">Kitasatospora acidiphila</name>
    <dbReference type="NCBI Taxonomy" id="2567942"/>
    <lineage>
        <taxon>Bacteria</taxon>
        <taxon>Bacillati</taxon>
        <taxon>Actinomycetota</taxon>
        <taxon>Actinomycetes</taxon>
        <taxon>Kitasatosporales</taxon>
        <taxon>Streptomycetaceae</taxon>
        <taxon>Kitasatospora</taxon>
    </lineage>
</organism>
<protein>
    <submittedName>
        <fullName evidence="3">NACHT domain-containing protein</fullName>
    </submittedName>
</protein>
<dbReference type="EMBL" id="VIGB01000003">
    <property type="protein sequence ID" value="TQF05838.1"/>
    <property type="molecule type" value="Genomic_DNA"/>
</dbReference>
<reference evidence="3 4" key="1">
    <citation type="submission" date="2019-06" db="EMBL/GenBank/DDBJ databases">
        <title>Description of Kitasatospora acidophila sp. nov. isolated from pine grove soil, and reclassification of Streptomyces novaecaesareae to Kitasatospora novaeceasareae comb. nov.</title>
        <authorList>
            <person name="Kim M.J."/>
        </authorList>
    </citation>
    <scope>NUCLEOTIDE SEQUENCE [LARGE SCALE GENOMIC DNA]</scope>
    <source>
        <strain evidence="3 4">MMS16-CNU292</strain>
    </source>
</reference>
<dbReference type="Pfam" id="PF05729">
    <property type="entry name" value="NACHT"/>
    <property type="match status" value="1"/>
</dbReference>
<evidence type="ECO:0000259" key="2">
    <source>
        <dbReference type="PROSITE" id="PS50837"/>
    </source>
</evidence>
<comment type="caution">
    <text evidence="3">The sequence shown here is derived from an EMBL/GenBank/DDBJ whole genome shotgun (WGS) entry which is preliminary data.</text>
</comment>
<dbReference type="PROSITE" id="PS50837">
    <property type="entry name" value="NACHT"/>
    <property type="match status" value="1"/>
</dbReference>
<dbReference type="Gene3D" id="3.40.50.300">
    <property type="entry name" value="P-loop containing nucleotide triphosphate hydrolases"/>
    <property type="match status" value="1"/>
</dbReference>
<accession>A0A540WA15</accession>
<gene>
    <name evidence="3" type="ORF">E6W39_30905</name>
</gene>
<dbReference type="OrthoDB" id="419058at2"/>
<feature type="transmembrane region" description="Helical" evidence="1">
    <location>
        <begin position="373"/>
        <end position="399"/>
    </location>
</feature>
<dbReference type="SUPFAM" id="SSF52540">
    <property type="entry name" value="P-loop containing nucleoside triphosphate hydrolases"/>
    <property type="match status" value="1"/>
</dbReference>
<feature type="transmembrane region" description="Helical" evidence="1">
    <location>
        <begin position="503"/>
        <end position="525"/>
    </location>
</feature>
<proteinExistence type="predicted"/>
<dbReference type="AlphaFoldDB" id="A0A540WA15"/>
<keyword evidence="1" id="KW-1133">Transmembrane helix</keyword>